<evidence type="ECO:0000256" key="1">
    <source>
        <dbReference type="SAM" id="MobiDB-lite"/>
    </source>
</evidence>
<accession>A0AA88E828</accession>
<evidence type="ECO:0000313" key="2">
    <source>
        <dbReference type="EMBL" id="GMN68968.1"/>
    </source>
</evidence>
<feature type="compositionally biased region" description="Basic and acidic residues" evidence="1">
    <location>
        <begin position="60"/>
        <end position="70"/>
    </location>
</feature>
<gene>
    <name evidence="2" type="ORF">TIFTF001_038018</name>
</gene>
<comment type="caution">
    <text evidence="2">The sequence shown here is derived from an EMBL/GenBank/DDBJ whole genome shotgun (WGS) entry which is preliminary data.</text>
</comment>
<evidence type="ECO:0000313" key="3">
    <source>
        <dbReference type="Proteomes" id="UP001187192"/>
    </source>
</evidence>
<protein>
    <submittedName>
        <fullName evidence="2">Uncharacterized protein</fullName>
    </submittedName>
</protein>
<organism evidence="2 3">
    <name type="scientific">Ficus carica</name>
    <name type="common">Common fig</name>
    <dbReference type="NCBI Taxonomy" id="3494"/>
    <lineage>
        <taxon>Eukaryota</taxon>
        <taxon>Viridiplantae</taxon>
        <taxon>Streptophyta</taxon>
        <taxon>Embryophyta</taxon>
        <taxon>Tracheophyta</taxon>
        <taxon>Spermatophyta</taxon>
        <taxon>Magnoliopsida</taxon>
        <taxon>eudicotyledons</taxon>
        <taxon>Gunneridae</taxon>
        <taxon>Pentapetalae</taxon>
        <taxon>rosids</taxon>
        <taxon>fabids</taxon>
        <taxon>Rosales</taxon>
        <taxon>Moraceae</taxon>
        <taxon>Ficeae</taxon>
        <taxon>Ficus</taxon>
    </lineage>
</organism>
<dbReference type="AlphaFoldDB" id="A0AA88E828"/>
<sequence>MADQKKRKLCELKSTEEFSTVRKQPAVIRTGKLLEMLNLKNRSLHKKLNHNEELQAASEEDNREKDRTKYFLEGPPTRKKNSLRLYATPMKVATNSLAGMSSRSFRKMIVRDDSPELEEIDALVDSPEVERQSAAATNMRE</sequence>
<dbReference type="EMBL" id="BTGU01000740">
    <property type="protein sequence ID" value="GMN68968.1"/>
    <property type="molecule type" value="Genomic_DNA"/>
</dbReference>
<reference evidence="2" key="1">
    <citation type="submission" date="2023-07" db="EMBL/GenBank/DDBJ databases">
        <title>draft genome sequence of fig (Ficus carica).</title>
        <authorList>
            <person name="Takahashi T."/>
            <person name="Nishimura K."/>
        </authorList>
    </citation>
    <scope>NUCLEOTIDE SEQUENCE</scope>
</reference>
<feature type="region of interest" description="Disordered" evidence="1">
    <location>
        <begin position="48"/>
        <end position="79"/>
    </location>
</feature>
<keyword evidence="3" id="KW-1185">Reference proteome</keyword>
<dbReference type="Proteomes" id="UP001187192">
    <property type="component" value="Unassembled WGS sequence"/>
</dbReference>
<name>A0AA88E828_FICCA</name>
<proteinExistence type="predicted"/>